<gene>
    <name evidence="2" type="ORF">EYF80_033657</name>
</gene>
<evidence type="ECO:0000313" key="2">
    <source>
        <dbReference type="EMBL" id="TNN56107.1"/>
    </source>
</evidence>
<dbReference type="EMBL" id="SRLO01000436">
    <property type="protein sequence ID" value="TNN56107.1"/>
    <property type="molecule type" value="Genomic_DNA"/>
</dbReference>
<comment type="caution">
    <text evidence="2">The sequence shown here is derived from an EMBL/GenBank/DDBJ whole genome shotgun (WGS) entry which is preliminary data.</text>
</comment>
<dbReference type="Proteomes" id="UP000314294">
    <property type="component" value="Unassembled WGS sequence"/>
</dbReference>
<evidence type="ECO:0000256" key="1">
    <source>
        <dbReference type="SAM" id="MobiDB-lite"/>
    </source>
</evidence>
<dbReference type="AlphaFoldDB" id="A0A4Z2GRA4"/>
<name>A0A4Z2GRA4_9TELE</name>
<protein>
    <submittedName>
        <fullName evidence="2">Uncharacterized protein</fullName>
    </submittedName>
</protein>
<organism evidence="2 3">
    <name type="scientific">Liparis tanakae</name>
    <name type="common">Tanaka's snailfish</name>
    <dbReference type="NCBI Taxonomy" id="230148"/>
    <lineage>
        <taxon>Eukaryota</taxon>
        <taxon>Metazoa</taxon>
        <taxon>Chordata</taxon>
        <taxon>Craniata</taxon>
        <taxon>Vertebrata</taxon>
        <taxon>Euteleostomi</taxon>
        <taxon>Actinopterygii</taxon>
        <taxon>Neopterygii</taxon>
        <taxon>Teleostei</taxon>
        <taxon>Neoteleostei</taxon>
        <taxon>Acanthomorphata</taxon>
        <taxon>Eupercaria</taxon>
        <taxon>Perciformes</taxon>
        <taxon>Cottioidei</taxon>
        <taxon>Cottales</taxon>
        <taxon>Liparidae</taxon>
        <taxon>Liparis</taxon>
    </lineage>
</organism>
<accession>A0A4Z2GRA4</accession>
<sequence length="63" mass="6896">MSTPSELGSREEAPQAAQVPESGLPSLLMNSCMRFSSFCWRLLFITTSGLEMVRVKLVSGMSL</sequence>
<keyword evidence="3" id="KW-1185">Reference proteome</keyword>
<evidence type="ECO:0000313" key="3">
    <source>
        <dbReference type="Proteomes" id="UP000314294"/>
    </source>
</evidence>
<reference evidence="2 3" key="1">
    <citation type="submission" date="2019-03" db="EMBL/GenBank/DDBJ databases">
        <title>First draft genome of Liparis tanakae, snailfish: a comprehensive survey of snailfish specific genes.</title>
        <authorList>
            <person name="Kim W."/>
            <person name="Song I."/>
            <person name="Jeong J.-H."/>
            <person name="Kim D."/>
            <person name="Kim S."/>
            <person name="Ryu S."/>
            <person name="Song J.Y."/>
            <person name="Lee S.K."/>
        </authorList>
    </citation>
    <scope>NUCLEOTIDE SEQUENCE [LARGE SCALE GENOMIC DNA]</scope>
    <source>
        <tissue evidence="2">Muscle</tissue>
    </source>
</reference>
<proteinExistence type="predicted"/>
<feature type="region of interest" description="Disordered" evidence="1">
    <location>
        <begin position="1"/>
        <end position="20"/>
    </location>
</feature>